<dbReference type="InterPro" id="IPR029063">
    <property type="entry name" value="SAM-dependent_MTases_sf"/>
</dbReference>
<proteinExistence type="predicted"/>
<evidence type="ECO:0000313" key="1">
    <source>
        <dbReference type="EnsemblMetazoa" id="CJA07264.1"/>
    </source>
</evidence>
<reference evidence="2" key="1">
    <citation type="submission" date="2010-08" db="EMBL/GenBank/DDBJ databases">
        <authorList>
            <consortium name="Caenorhabditis japonica Sequencing Consortium"/>
            <person name="Wilson R.K."/>
        </authorList>
    </citation>
    <scope>NUCLEOTIDE SEQUENCE [LARGE SCALE GENOMIC DNA]</scope>
    <source>
        <strain evidence="2">DF5081</strain>
    </source>
</reference>
<dbReference type="AlphaFoldDB" id="A0A8R1DN05"/>
<dbReference type="CDD" id="cd02440">
    <property type="entry name" value="AdoMet_MTases"/>
    <property type="match status" value="1"/>
</dbReference>
<evidence type="ECO:0000313" key="2">
    <source>
        <dbReference type="Proteomes" id="UP000005237"/>
    </source>
</evidence>
<dbReference type="OMA" id="AWECISH"/>
<protein>
    <submittedName>
        <fullName evidence="1">Uncharacterized protein</fullName>
    </submittedName>
</protein>
<dbReference type="PANTHER" id="PTHR43675:SF1">
    <property type="entry name" value="RIKEN CDNA 2700097O09 GENE"/>
    <property type="match status" value="1"/>
</dbReference>
<dbReference type="SUPFAM" id="SSF53335">
    <property type="entry name" value="S-adenosyl-L-methionine-dependent methyltransferases"/>
    <property type="match status" value="1"/>
</dbReference>
<dbReference type="InterPro" id="IPR026669">
    <property type="entry name" value="Arsenite_MeTrfase-like"/>
</dbReference>
<dbReference type="Proteomes" id="UP000005237">
    <property type="component" value="Unassembled WGS sequence"/>
</dbReference>
<reference evidence="1" key="2">
    <citation type="submission" date="2022-06" db="UniProtKB">
        <authorList>
            <consortium name="EnsemblMetazoa"/>
        </authorList>
    </citation>
    <scope>IDENTIFICATION</scope>
    <source>
        <strain evidence="1">DF5081</strain>
    </source>
</reference>
<organism evidence="1 2">
    <name type="scientific">Caenorhabditis japonica</name>
    <dbReference type="NCBI Taxonomy" id="281687"/>
    <lineage>
        <taxon>Eukaryota</taxon>
        <taxon>Metazoa</taxon>
        <taxon>Ecdysozoa</taxon>
        <taxon>Nematoda</taxon>
        <taxon>Chromadorea</taxon>
        <taxon>Rhabditida</taxon>
        <taxon>Rhabditina</taxon>
        <taxon>Rhabditomorpha</taxon>
        <taxon>Rhabditoidea</taxon>
        <taxon>Rhabditidae</taxon>
        <taxon>Peloderinae</taxon>
        <taxon>Caenorhabditis</taxon>
    </lineage>
</organism>
<dbReference type="EnsemblMetazoa" id="CJA07264.1">
    <property type="protein sequence ID" value="CJA07264.1"/>
    <property type="gene ID" value="WBGene00126468"/>
</dbReference>
<sequence length="332" mass="38284">MSSKKEQLNEAKEAIRQIFAKLEFEQVLEVKEWVNTYLEATPKEKITFELESEKKKKAWAPMVHKLDRIAMFLKKEGIDIPSKEPNKLKYPTEGFDSDCTELNTCEIDSFLYEDDDIDALVEHGMLSRTYCPTCSSRDTVPLNFISHSLSRLQVRFIFDKLMPSTVQHVLDIGSRLGAVIYGSSLFTKGSVSTVGVEMNKEYVEIAQKVIRQFALRNIEILTDDIRHLEHVFKDNQMIVMNNVFSFFLSKTEQEECWEFLHQHMRPGTILIHHPPIEKVVAHLNLSFDIDTWLEPVDTMAECEEYGGGCQETCEEMEGLVKYIVQETVAEQA</sequence>
<dbReference type="GO" id="GO:0008168">
    <property type="term" value="F:methyltransferase activity"/>
    <property type="evidence" value="ECO:0007669"/>
    <property type="project" value="TreeGrafter"/>
</dbReference>
<keyword evidence="2" id="KW-1185">Reference proteome</keyword>
<name>A0A8R1DN05_CAEJA</name>
<dbReference type="PANTHER" id="PTHR43675">
    <property type="entry name" value="ARSENITE METHYLTRANSFERASE"/>
    <property type="match status" value="1"/>
</dbReference>
<dbReference type="Gene3D" id="3.40.50.150">
    <property type="entry name" value="Vaccinia Virus protein VP39"/>
    <property type="match status" value="1"/>
</dbReference>
<accession>A0A8R1DN05</accession>